<feature type="non-terminal residue" evidence="1">
    <location>
        <position position="97"/>
    </location>
</feature>
<dbReference type="InParanoid" id="A0A059C914"/>
<protein>
    <submittedName>
        <fullName evidence="1">Uncharacterized protein</fullName>
    </submittedName>
</protein>
<dbReference type="Gramene" id="KCW74415">
    <property type="protein sequence ID" value="KCW74415"/>
    <property type="gene ID" value="EUGRSUZ_E031031"/>
</dbReference>
<dbReference type="AlphaFoldDB" id="A0A059C914"/>
<proteinExistence type="predicted"/>
<dbReference type="EMBL" id="KK198757">
    <property type="protein sequence ID" value="KCW74415.1"/>
    <property type="molecule type" value="Genomic_DNA"/>
</dbReference>
<accession>A0A059C914</accession>
<dbReference type="STRING" id="71139.A0A059C914"/>
<gene>
    <name evidence="1" type="ORF">EUGRSUZ_E031031</name>
</gene>
<sequence>MEIVSTGCCECRFVPPDDFDLALLMLELEFVKRGARSEEIDAVLLANQLRKKFINQTKEKWFREIFCPLNMGTFSTSDCSYINTQLGDAKPGVSVFD</sequence>
<evidence type="ECO:0000313" key="1">
    <source>
        <dbReference type="EMBL" id="KCW74415.1"/>
    </source>
</evidence>
<name>A0A059C914_EUCGR</name>
<reference evidence="1" key="1">
    <citation type="submission" date="2013-07" db="EMBL/GenBank/DDBJ databases">
        <title>The genome of Eucalyptus grandis.</title>
        <authorList>
            <person name="Schmutz J."/>
            <person name="Hayes R."/>
            <person name="Myburg A."/>
            <person name="Tuskan G."/>
            <person name="Grattapaglia D."/>
            <person name="Rokhsar D.S."/>
        </authorList>
    </citation>
    <scope>NUCLEOTIDE SEQUENCE</scope>
    <source>
        <tissue evidence="1">Leaf extractions</tissue>
    </source>
</reference>
<organism evidence="1">
    <name type="scientific">Eucalyptus grandis</name>
    <name type="common">Flooded gum</name>
    <dbReference type="NCBI Taxonomy" id="71139"/>
    <lineage>
        <taxon>Eukaryota</taxon>
        <taxon>Viridiplantae</taxon>
        <taxon>Streptophyta</taxon>
        <taxon>Embryophyta</taxon>
        <taxon>Tracheophyta</taxon>
        <taxon>Spermatophyta</taxon>
        <taxon>Magnoliopsida</taxon>
        <taxon>eudicotyledons</taxon>
        <taxon>Gunneridae</taxon>
        <taxon>Pentapetalae</taxon>
        <taxon>rosids</taxon>
        <taxon>malvids</taxon>
        <taxon>Myrtales</taxon>
        <taxon>Myrtaceae</taxon>
        <taxon>Myrtoideae</taxon>
        <taxon>Eucalypteae</taxon>
        <taxon>Eucalyptus</taxon>
    </lineage>
</organism>